<dbReference type="Pfam" id="PF02900">
    <property type="entry name" value="LigB"/>
    <property type="match status" value="1"/>
</dbReference>
<dbReference type="InterPro" id="IPR004183">
    <property type="entry name" value="Xdiol_dOase_suB"/>
</dbReference>
<protein>
    <submittedName>
        <fullName evidence="2">Extradiol ring-cleavage dioxygenase</fullName>
    </submittedName>
</protein>
<dbReference type="GO" id="GO:0008198">
    <property type="term" value="F:ferrous iron binding"/>
    <property type="evidence" value="ECO:0007669"/>
    <property type="project" value="InterPro"/>
</dbReference>
<reference evidence="2 3" key="1">
    <citation type="submission" date="2016-07" db="EMBL/GenBank/DDBJ databases">
        <title>Draft genome sequence of Prauserella muralis DSM 45305, isolated from a mould-covered wall in an indoor environment.</title>
        <authorList>
            <person name="Ruckert C."/>
            <person name="Albersmeier A."/>
            <person name="Jiang C.-L."/>
            <person name="Jiang Y."/>
            <person name="Kalinowski J."/>
            <person name="Schneider O."/>
            <person name="Winkler A."/>
            <person name="Zotchev S.B."/>
        </authorList>
    </citation>
    <scope>NUCLEOTIDE SEQUENCE [LARGE SCALE GENOMIC DNA]</scope>
    <source>
        <strain evidence="2 3">DSM 45305</strain>
        <plasmid evidence="3">ppmurdsm45305</plasmid>
    </source>
</reference>
<feature type="domain" description="Extradiol ring-cleavage dioxygenase class III enzyme subunit B" evidence="1">
    <location>
        <begin position="234"/>
        <end position="342"/>
    </location>
</feature>
<name>A0A2V4ABJ1_9PSEU</name>
<dbReference type="OrthoDB" id="8673673at2"/>
<organism evidence="2 3">
    <name type="scientific">Prauserella muralis</name>
    <dbReference type="NCBI Taxonomy" id="588067"/>
    <lineage>
        <taxon>Bacteria</taxon>
        <taxon>Bacillati</taxon>
        <taxon>Actinomycetota</taxon>
        <taxon>Actinomycetes</taxon>
        <taxon>Pseudonocardiales</taxon>
        <taxon>Pseudonocardiaceae</taxon>
        <taxon>Prauserella</taxon>
    </lineage>
</organism>
<dbReference type="RefSeq" id="WP_112278758.1">
    <property type="nucleotide sequence ID" value="NZ_CM009984.1"/>
</dbReference>
<dbReference type="Gene3D" id="3.40.830.10">
    <property type="entry name" value="LigB-like"/>
    <property type="match status" value="1"/>
</dbReference>
<evidence type="ECO:0000259" key="1">
    <source>
        <dbReference type="Pfam" id="PF02900"/>
    </source>
</evidence>
<accession>A0A2V4ABJ1</accession>
<sequence>MAEILGMGMTHYPPLAGCDETMAGLLRGTLRDPDIPPEEKDPTRWPAAMQAEWGDDEGRAAAAVHRAELVKHLDRCRQALDEFAPDAIVVWGDDQYENFREEVVPPFCVLAYDDLNVHPFEVLNDLGMSNVWGLPDEMSFTLHGNRSWSRTLADRLIADGFDVAYSYRKREGARFPHSIANTQLFLDYHHAGRELTYPFIPITVNCYGQHVIARRGGLAKFAEIWQDETDPVGPSPARCMELGRGVARALAADDRRYVFIASSSWSHAFLTDKLWHIRPDTTADMALYDAFVAGDYERWRRTTTAEIVDAGQHEMLNWFCLLGAMEELGASLNWSTMVTTDVFNSNKCFALFNPASADGARPPTARNTTAAVSA</sequence>
<gene>
    <name evidence="2" type="ORF">BAY60_35500</name>
</gene>
<keyword evidence="2" id="KW-0560">Oxidoreductase</keyword>
<dbReference type="AlphaFoldDB" id="A0A2V4ABJ1"/>
<proteinExistence type="predicted"/>
<keyword evidence="2" id="KW-0614">Plasmid</keyword>
<dbReference type="SUPFAM" id="SSF53213">
    <property type="entry name" value="LigB-like"/>
    <property type="match status" value="1"/>
</dbReference>
<keyword evidence="2" id="KW-0223">Dioxygenase</keyword>
<dbReference type="GO" id="GO:0016702">
    <property type="term" value="F:oxidoreductase activity, acting on single donors with incorporation of molecular oxygen, incorporation of two atoms of oxygen"/>
    <property type="evidence" value="ECO:0007669"/>
    <property type="project" value="UniProtKB-ARBA"/>
</dbReference>
<comment type="caution">
    <text evidence="2">The sequence shown here is derived from an EMBL/GenBank/DDBJ whole genome shotgun (WGS) entry which is preliminary data.</text>
</comment>
<evidence type="ECO:0000313" key="2">
    <source>
        <dbReference type="EMBL" id="PXY16512.1"/>
    </source>
</evidence>
<keyword evidence="3" id="KW-1185">Reference proteome</keyword>
<dbReference type="EMBL" id="MASW01000024">
    <property type="protein sequence ID" value="PXY16512.1"/>
    <property type="molecule type" value="Genomic_DNA"/>
</dbReference>
<dbReference type="Proteomes" id="UP000249915">
    <property type="component" value="Plasmid pPmurDSM45305"/>
</dbReference>
<evidence type="ECO:0000313" key="3">
    <source>
        <dbReference type="Proteomes" id="UP000249915"/>
    </source>
</evidence>
<geneLocation type="plasmid" evidence="3">
    <name>ppmurdsm45305</name>
</geneLocation>